<dbReference type="PANTHER" id="PTHR30288">
    <property type="entry name" value="FLAGELLAR CAP/ASSEMBLY PROTEIN FLID"/>
    <property type="match status" value="1"/>
</dbReference>
<keyword evidence="4 5" id="KW-0975">Bacterial flagellum</keyword>
<feature type="domain" description="Flagellar hook-associated protein 2 N-terminal" evidence="6">
    <location>
        <begin position="13"/>
        <end position="109"/>
    </location>
</feature>
<dbReference type="GO" id="GO:0009424">
    <property type="term" value="C:bacterial-type flagellum hook"/>
    <property type="evidence" value="ECO:0007669"/>
    <property type="project" value="UniProtKB-UniRule"/>
</dbReference>
<dbReference type="Proteomes" id="UP000183385">
    <property type="component" value="Unassembled WGS sequence"/>
</dbReference>
<keyword evidence="9" id="KW-1185">Reference proteome</keyword>
<evidence type="ECO:0000313" key="8">
    <source>
        <dbReference type="EMBL" id="SFB84164.1"/>
    </source>
</evidence>
<comment type="subcellular location">
    <subcellularLocation>
        <location evidence="5">Secreted</location>
    </subcellularLocation>
    <subcellularLocation>
        <location evidence="5">Bacterial flagellum</location>
    </subcellularLocation>
</comment>
<keyword evidence="8" id="KW-0966">Cell projection</keyword>
<comment type="caution">
    <text evidence="8">The sequence shown here is derived from an EMBL/GenBank/DDBJ whole genome shotgun (WGS) entry which is preliminary data.</text>
</comment>
<dbReference type="InterPro" id="IPR010809">
    <property type="entry name" value="FliD_C"/>
</dbReference>
<keyword evidence="8" id="KW-0282">Flagellum</keyword>
<accession>A0AAQ1HI71</accession>
<dbReference type="InterPro" id="IPR010810">
    <property type="entry name" value="Flagellin_hook_IN_motif"/>
</dbReference>
<feature type="domain" description="Flagellar hook-associated protein 2 C-terminal" evidence="7">
    <location>
        <begin position="221"/>
        <end position="446"/>
    </location>
</feature>
<dbReference type="EMBL" id="FOLS01000001">
    <property type="protein sequence ID" value="SFB84164.1"/>
    <property type="molecule type" value="Genomic_DNA"/>
</dbReference>
<name>A0AAQ1HI71_9PSED</name>
<dbReference type="RefSeq" id="WP_074976330.1">
    <property type="nucleotide sequence ID" value="NZ_FOLS01000001.1"/>
</dbReference>
<proteinExistence type="inferred from homology"/>
<keyword evidence="5" id="KW-0964">Secreted</keyword>
<keyword evidence="3" id="KW-0175">Coiled coil</keyword>
<protein>
    <recommendedName>
        <fullName evidence="5">Flagellar hook-associated protein 2</fullName>
        <shortName evidence="5">HAP2</shortName>
    </recommendedName>
    <alternativeName>
        <fullName evidence="5">Flagellar cap protein</fullName>
    </alternativeName>
</protein>
<reference evidence="8 9" key="1">
    <citation type="submission" date="2016-10" db="EMBL/GenBank/DDBJ databases">
        <authorList>
            <person name="Varghese N."/>
            <person name="Submissions S."/>
        </authorList>
    </citation>
    <scope>NUCLEOTIDE SEQUENCE [LARGE SCALE GENOMIC DNA]</scope>
    <source>
        <strain evidence="8 9">LMG 18378</strain>
    </source>
</reference>
<evidence type="ECO:0000256" key="1">
    <source>
        <dbReference type="ARBA" id="ARBA00009764"/>
    </source>
</evidence>
<dbReference type="Pfam" id="PF02465">
    <property type="entry name" value="FliD_N"/>
    <property type="match status" value="1"/>
</dbReference>
<dbReference type="Pfam" id="PF07196">
    <property type="entry name" value="Flagellin_IN"/>
    <property type="match status" value="1"/>
</dbReference>
<evidence type="ECO:0000256" key="5">
    <source>
        <dbReference type="RuleBase" id="RU362066"/>
    </source>
</evidence>
<evidence type="ECO:0000256" key="2">
    <source>
        <dbReference type="ARBA" id="ARBA00011255"/>
    </source>
</evidence>
<dbReference type="GO" id="GO:0071973">
    <property type="term" value="P:bacterial-type flagellum-dependent cell motility"/>
    <property type="evidence" value="ECO:0007669"/>
    <property type="project" value="TreeGrafter"/>
</dbReference>
<dbReference type="Pfam" id="PF07195">
    <property type="entry name" value="FliD_C"/>
    <property type="match status" value="1"/>
</dbReference>
<evidence type="ECO:0000313" key="9">
    <source>
        <dbReference type="Proteomes" id="UP000183385"/>
    </source>
</evidence>
<dbReference type="PANTHER" id="PTHR30288:SF0">
    <property type="entry name" value="FLAGELLAR HOOK-ASSOCIATED PROTEIN 2"/>
    <property type="match status" value="1"/>
</dbReference>
<comment type="function">
    <text evidence="5">Required for morphogenesis and for the elongation of the flagellar filament by facilitating polymerization of the flagellin monomers at the tip of growing filament. Forms a capping structure, which prevents flagellin subunits (transported through the central channel of the flagellum) from leaking out without polymerization at the distal end.</text>
</comment>
<dbReference type="InterPro" id="IPR040026">
    <property type="entry name" value="FliD"/>
</dbReference>
<dbReference type="GO" id="GO:0007155">
    <property type="term" value="P:cell adhesion"/>
    <property type="evidence" value="ECO:0007669"/>
    <property type="project" value="InterPro"/>
</dbReference>
<comment type="subunit">
    <text evidence="2 5">Homopentamer.</text>
</comment>
<dbReference type="GO" id="GO:0009421">
    <property type="term" value="C:bacterial-type flagellum filament cap"/>
    <property type="evidence" value="ECO:0007669"/>
    <property type="project" value="InterPro"/>
</dbReference>
<dbReference type="InterPro" id="IPR003481">
    <property type="entry name" value="FliD_N"/>
</dbReference>
<evidence type="ECO:0000256" key="3">
    <source>
        <dbReference type="ARBA" id="ARBA00023054"/>
    </source>
</evidence>
<dbReference type="AlphaFoldDB" id="A0AAQ1HI71"/>
<evidence type="ECO:0000259" key="7">
    <source>
        <dbReference type="Pfam" id="PF07195"/>
    </source>
</evidence>
<keyword evidence="8" id="KW-0969">Cilium</keyword>
<evidence type="ECO:0000259" key="6">
    <source>
        <dbReference type="Pfam" id="PF02465"/>
    </source>
</evidence>
<gene>
    <name evidence="8" type="ORF">SAMN05216577_101103</name>
</gene>
<evidence type="ECO:0000256" key="4">
    <source>
        <dbReference type="ARBA" id="ARBA00023143"/>
    </source>
</evidence>
<comment type="similarity">
    <text evidence="1 5">Belongs to the FliD family.</text>
</comment>
<dbReference type="GO" id="GO:0005576">
    <property type="term" value="C:extracellular region"/>
    <property type="evidence" value="ECO:0007669"/>
    <property type="project" value="UniProtKB-SubCell"/>
</dbReference>
<sequence>MATGSIASTGLGSGLKIDDIVSALVKAQTSAKQTQITNLTTKSTTQLSATSQLKSALSTFQLALATLNTADSFSGLKATSSNEDAVTASTTSSATPGTYTLDVEKLATSSKVASQYVGTSDKYGAGRLTLSQGGKSYFVTVSAGDSLSTIRDNINKLSETSGISANVVTDSSGSRLVLSSTTTGAGTDISVKTSGDSTLGKLAIDGSAAYSSSTGGYLVQAGDAEFKLDGLSMTSSSNTLDKAVSGVTFDLVSTGSSTVTVATNTDDLTANIQQFVDAYNTLIKAVSSLTDITTTTNEDGTTSNSVGPLASDAMTRSLLNSLRNEFVNLSSSSGSLKVLSQLGITSQKDGTLSVDSTQLKKGLATYSSSIQSFFTGSDGFLKRMYNAVDTYAKTDGLLDQQTDSINSTIASLKKQQTDLDDRTTKLTDILYAKYNAMDSLVAQLNATSNSVMTTLNALNKSSDD</sequence>
<organism evidence="8 9">
    <name type="scientific">Pseudomonas citronellolis</name>
    <dbReference type="NCBI Taxonomy" id="53408"/>
    <lineage>
        <taxon>Bacteria</taxon>
        <taxon>Pseudomonadati</taxon>
        <taxon>Pseudomonadota</taxon>
        <taxon>Gammaproteobacteria</taxon>
        <taxon>Pseudomonadales</taxon>
        <taxon>Pseudomonadaceae</taxon>
        <taxon>Pseudomonas</taxon>
    </lineage>
</organism>